<sequence length="156" mass="17662">MSLHPMVLSAKKMIREAFEGPVIPVKETAFTNREASSGIFGVLENLSPEKASQDVNGTTAAAHIDHIRYYIWGTNELLKTNKLPEMNWEQSWRIDSVDEAQWNKIKAELHKEYDFLMGEVEKIKSIDVHTNEVLGSLAHSAYHLGAVKQMLKALEK</sequence>
<gene>
    <name evidence="1" type="ORF">C4B60_17055</name>
</gene>
<evidence type="ECO:0000313" key="1">
    <source>
        <dbReference type="EMBL" id="PPA69025.1"/>
    </source>
</evidence>
<evidence type="ECO:0008006" key="3">
    <source>
        <dbReference type="Google" id="ProtNLM"/>
    </source>
</evidence>
<dbReference type="EMBL" id="PREZ01000007">
    <property type="protein sequence ID" value="PPA69025.1"/>
    <property type="molecule type" value="Genomic_DNA"/>
</dbReference>
<dbReference type="OrthoDB" id="67041at2"/>
<dbReference type="Proteomes" id="UP000239047">
    <property type="component" value="Unassembled WGS sequence"/>
</dbReference>
<evidence type="ECO:0000313" key="2">
    <source>
        <dbReference type="Proteomes" id="UP000239047"/>
    </source>
</evidence>
<protein>
    <recommendedName>
        <fullName evidence="3">DinB-like domain-containing protein</fullName>
    </recommendedName>
</protein>
<dbReference type="InterPro" id="IPR034660">
    <property type="entry name" value="DinB/YfiT-like"/>
</dbReference>
<accession>A0A2S5G7U6</accession>
<dbReference type="SUPFAM" id="SSF109854">
    <property type="entry name" value="DinB/YfiT-like putative metalloenzymes"/>
    <property type="match status" value="1"/>
</dbReference>
<name>A0A2S5G7U6_9BACL</name>
<organism evidence="1 2">
    <name type="scientific">Jeotgalibacillus proteolyticus</name>
    <dbReference type="NCBI Taxonomy" id="2082395"/>
    <lineage>
        <taxon>Bacteria</taxon>
        <taxon>Bacillati</taxon>
        <taxon>Bacillota</taxon>
        <taxon>Bacilli</taxon>
        <taxon>Bacillales</taxon>
        <taxon>Caryophanaceae</taxon>
        <taxon>Jeotgalibacillus</taxon>
    </lineage>
</organism>
<proteinExistence type="predicted"/>
<reference evidence="1 2" key="1">
    <citation type="submission" date="2018-02" db="EMBL/GenBank/DDBJ databases">
        <title>Jeotgalibacillus proteolyticum sp. nov. a protease producing bacterium isolated from ocean sediments of Laizhou Bay.</title>
        <authorList>
            <person name="Li Y."/>
        </authorList>
    </citation>
    <scope>NUCLEOTIDE SEQUENCE [LARGE SCALE GENOMIC DNA]</scope>
    <source>
        <strain evidence="1 2">22-7</strain>
    </source>
</reference>
<comment type="caution">
    <text evidence="1">The sequence shown here is derived from an EMBL/GenBank/DDBJ whole genome shotgun (WGS) entry which is preliminary data.</text>
</comment>
<dbReference type="AlphaFoldDB" id="A0A2S5G7U6"/>
<keyword evidence="2" id="KW-1185">Reference proteome</keyword>
<dbReference type="RefSeq" id="WP_104059244.1">
    <property type="nucleotide sequence ID" value="NZ_PREZ01000007.1"/>
</dbReference>